<dbReference type="EMBL" id="CAKXAJ010024853">
    <property type="protein sequence ID" value="CAH2231720.1"/>
    <property type="molecule type" value="Genomic_DNA"/>
</dbReference>
<accession>A0A8S4R4X0</accession>
<proteinExistence type="predicted"/>
<reference evidence="1" key="1">
    <citation type="submission" date="2022-03" db="EMBL/GenBank/DDBJ databases">
        <authorList>
            <person name="Lindestad O."/>
        </authorList>
    </citation>
    <scope>NUCLEOTIDE SEQUENCE</scope>
</reference>
<evidence type="ECO:0000313" key="1">
    <source>
        <dbReference type="EMBL" id="CAH2231720.1"/>
    </source>
</evidence>
<keyword evidence="2" id="KW-1185">Reference proteome</keyword>
<name>A0A8S4R4X0_9NEOP</name>
<evidence type="ECO:0000313" key="2">
    <source>
        <dbReference type="Proteomes" id="UP000838756"/>
    </source>
</evidence>
<sequence length="147" mass="17239">MAYGAETWTLAVDLIHKFKVAQRVIERAMLGISLRDRIRNDEIRRRTKVTDIAQRISKLKWQWASHVCRRTDGLWGRRVLEWRPRIDKRSVGRPPARWTDDLKKVAGCGWMRKAEAVFGGALLERPMFNSGRLLAVDDDDDYIKRHL</sequence>
<dbReference type="Proteomes" id="UP000838756">
    <property type="component" value="Unassembled WGS sequence"/>
</dbReference>
<protein>
    <submittedName>
        <fullName evidence="1">Jg14303 protein</fullName>
    </submittedName>
</protein>
<comment type="caution">
    <text evidence="1">The sequence shown here is derived from an EMBL/GenBank/DDBJ whole genome shotgun (WGS) entry which is preliminary data.</text>
</comment>
<dbReference type="AlphaFoldDB" id="A0A8S4R4X0"/>
<organism evidence="1 2">
    <name type="scientific">Pararge aegeria aegeria</name>
    <dbReference type="NCBI Taxonomy" id="348720"/>
    <lineage>
        <taxon>Eukaryota</taxon>
        <taxon>Metazoa</taxon>
        <taxon>Ecdysozoa</taxon>
        <taxon>Arthropoda</taxon>
        <taxon>Hexapoda</taxon>
        <taxon>Insecta</taxon>
        <taxon>Pterygota</taxon>
        <taxon>Neoptera</taxon>
        <taxon>Endopterygota</taxon>
        <taxon>Lepidoptera</taxon>
        <taxon>Glossata</taxon>
        <taxon>Ditrysia</taxon>
        <taxon>Papilionoidea</taxon>
        <taxon>Nymphalidae</taxon>
        <taxon>Satyrinae</taxon>
        <taxon>Satyrini</taxon>
        <taxon>Parargina</taxon>
        <taxon>Pararge</taxon>
    </lineage>
</organism>
<gene>
    <name evidence="1" type="primary">jg14303</name>
    <name evidence="1" type="ORF">PAEG_LOCUS10176</name>
</gene>
<dbReference type="OrthoDB" id="407509at2759"/>